<dbReference type="Proteomes" id="UP000016033">
    <property type="component" value="Unassembled WGS sequence"/>
</dbReference>
<keyword evidence="1" id="KW-0812">Transmembrane</keyword>
<keyword evidence="1" id="KW-0472">Membrane</keyword>
<organism evidence="2 3">
    <name type="scientific">Microbacterium maritypicum MF109</name>
    <dbReference type="NCBI Taxonomy" id="1333857"/>
    <lineage>
        <taxon>Bacteria</taxon>
        <taxon>Bacillati</taxon>
        <taxon>Actinomycetota</taxon>
        <taxon>Actinomycetes</taxon>
        <taxon>Micrococcales</taxon>
        <taxon>Microbacteriaceae</taxon>
        <taxon>Microbacterium</taxon>
    </lineage>
</organism>
<gene>
    <name evidence="2" type="ORF">L687_16305</name>
</gene>
<proteinExistence type="predicted"/>
<evidence type="ECO:0000313" key="2">
    <source>
        <dbReference type="EMBL" id="EQM78557.1"/>
    </source>
</evidence>
<comment type="caution">
    <text evidence="2">The sequence shown here is derived from an EMBL/GenBank/DDBJ whole genome shotgun (WGS) entry which is preliminary data.</text>
</comment>
<dbReference type="AlphaFoldDB" id="T5KPB8"/>
<reference evidence="2 3" key="1">
    <citation type="journal article" date="2013" name="Genome Announc.">
        <title>Whole-genome sequences of five oyster-associated bacteria show potential for crude oil hydrocarbon degradation.</title>
        <authorList>
            <person name="Chauhan A."/>
            <person name="Green S."/>
            <person name="Pathak A."/>
            <person name="Thomas J."/>
            <person name="Venkatramanan R."/>
        </authorList>
    </citation>
    <scope>NUCLEOTIDE SEQUENCE [LARGE SCALE GENOMIC DNA]</scope>
    <source>
        <strain evidence="2 3">MF109</strain>
    </source>
</reference>
<accession>T5KPB8</accession>
<dbReference type="RefSeq" id="WP_021199537.1">
    <property type="nucleotide sequence ID" value="NZ_ATAO01000179.1"/>
</dbReference>
<evidence type="ECO:0000256" key="1">
    <source>
        <dbReference type="SAM" id="Phobius"/>
    </source>
</evidence>
<evidence type="ECO:0008006" key="4">
    <source>
        <dbReference type="Google" id="ProtNLM"/>
    </source>
</evidence>
<sequence length="301" mass="31218">MRRARWWLIGGAAGLVLAAAGLWIWQSTAPSSTPEEAALDYLHALESGDPDAVAATGMKVSRTALDAFDAATSLIEDAKVTRVREDADGASAVVDISFRLDGASQEAQLSLGVVEDRWIVDSAGLGSLTIESSIGSDVAIGDATIPAGKGVPLLPATYTVAVAPTTLLDGERSVSVLPGAKTTATVDVAVRPEATAAAQDRLDELLETCTAPATTEAEGCGIRIPWGTEFRDVTGIRYRIDESPTIALSPAGFTAEGGVLVATVTGTGQNGEPRTTTYRTDSWSLRGDVSFTADGLVLSPW</sequence>
<keyword evidence="1" id="KW-1133">Transmembrane helix</keyword>
<name>T5KPB8_MICMQ</name>
<protein>
    <recommendedName>
        <fullName evidence="4">DUF4878 domain-containing protein</fullName>
    </recommendedName>
</protein>
<dbReference type="EMBL" id="ATAO01000179">
    <property type="protein sequence ID" value="EQM78557.1"/>
    <property type="molecule type" value="Genomic_DNA"/>
</dbReference>
<dbReference type="PATRIC" id="fig|1333857.3.peg.1571"/>
<evidence type="ECO:0000313" key="3">
    <source>
        <dbReference type="Proteomes" id="UP000016033"/>
    </source>
</evidence>
<feature type="transmembrane region" description="Helical" evidence="1">
    <location>
        <begin position="7"/>
        <end position="25"/>
    </location>
</feature>